<comment type="caution">
    <text evidence="2">The sequence shown here is derived from an EMBL/GenBank/DDBJ whole genome shotgun (WGS) entry which is preliminary data.</text>
</comment>
<dbReference type="PANTHER" id="PTHR36569">
    <property type="match status" value="1"/>
</dbReference>
<accession>A0A1Y2GDA6</accession>
<dbReference type="OrthoDB" id="2137750at2759"/>
<name>A0A1Y2GDA6_9FUNG</name>
<dbReference type="AlphaFoldDB" id="A0A1Y2GDA6"/>
<feature type="compositionally biased region" description="Gly residues" evidence="1">
    <location>
        <begin position="70"/>
        <end position="80"/>
    </location>
</feature>
<dbReference type="Pfam" id="PF10685">
    <property type="entry name" value="KGG"/>
    <property type="match status" value="3"/>
</dbReference>
<gene>
    <name evidence="2" type="ORF">BCR41DRAFT_310815</name>
</gene>
<evidence type="ECO:0000313" key="2">
    <source>
        <dbReference type="EMBL" id="ORZ07561.1"/>
    </source>
</evidence>
<sequence>MTNNPNPGNFANRPKEEVQEIARKGGQSSHTGGFASMDPAKQHSIASKGGQASSGKFEPGSERAREAGRKGGQASHGGGSNKIVDEPTEQSSG</sequence>
<feature type="compositionally biased region" description="Basic and acidic residues" evidence="1">
    <location>
        <begin position="13"/>
        <end position="23"/>
    </location>
</feature>
<keyword evidence="3" id="KW-1185">Reference proteome</keyword>
<evidence type="ECO:0000256" key="1">
    <source>
        <dbReference type="SAM" id="MobiDB-lite"/>
    </source>
</evidence>
<feature type="region of interest" description="Disordered" evidence="1">
    <location>
        <begin position="1"/>
        <end position="93"/>
    </location>
</feature>
<dbReference type="InterPro" id="IPR052590">
    <property type="entry name" value="Stress/Virulence-Domain"/>
</dbReference>
<dbReference type="EMBL" id="MCFF01000041">
    <property type="protein sequence ID" value="ORZ07561.1"/>
    <property type="molecule type" value="Genomic_DNA"/>
</dbReference>
<dbReference type="PANTHER" id="PTHR36569:SF5">
    <property type="entry name" value="CONIDIATION-SPECIFIC PROTEIN 10 (EUROFUNG)"/>
    <property type="match status" value="1"/>
</dbReference>
<dbReference type="STRING" id="64571.A0A1Y2GDA6"/>
<dbReference type="GeneID" id="33562847"/>
<dbReference type="InterPro" id="IPR019626">
    <property type="entry name" value="Stress-induced_KGG_rpt"/>
</dbReference>
<feature type="compositionally biased region" description="Basic and acidic residues" evidence="1">
    <location>
        <begin position="59"/>
        <end position="69"/>
    </location>
</feature>
<proteinExistence type="predicted"/>
<evidence type="ECO:0000313" key="3">
    <source>
        <dbReference type="Proteomes" id="UP000193648"/>
    </source>
</evidence>
<protein>
    <submittedName>
        <fullName evidence="2">Conidiation-specific protein 10</fullName>
    </submittedName>
</protein>
<dbReference type="InParanoid" id="A0A1Y2GDA6"/>
<reference evidence="2 3" key="1">
    <citation type="submission" date="2016-07" db="EMBL/GenBank/DDBJ databases">
        <title>Pervasive Adenine N6-methylation of Active Genes in Fungi.</title>
        <authorList>
            <consortium name="DOE Joint Genome Institute"/>
            <person name="Mondo S.J."/>
            <person name="Dannebaum R.O."/>
            <person name="Kuo R.C."/>
            <person name="Labutti K."/>
            <person name="Haridas S."/>
            <person name="Kuo A."/>
            <person name="Salamov A."/>
            <person name="Ahrendt S.R."/>
            <person name="Lipzen A."/>
            <person name="Sullivan W."/>
            <person name="Andreopoulos W.B."/>
            <person name="Clum A."/>
            <person name="Lindquist E."/>
            <person name="Daum C."/>
            <person name="Ramamoorthy G.K."/>
            <person name="Gryganskyi A."/>
            <person name="Culley D."/>
            <person name="Magnuson J.K."/>
            <person name="James T.Y."/>
            <person name="O'Malley M.A."/>
            <person name="Stajich J.E."/>
            <person name="Spatafora J.W."/>
            <person name="Visel A."/>
            <person name="Grigoriev I.V."/>
        </authorList>
    </citation>
    <scope>NUCLEOTIDE SEQUENCE [LARGE SCALE GENOMIC DNA]</scope>
    <source>
        <strain evidence="2 3">NRRL 3116</strain>
    </source>
</reference>
<organism evidence="2 3">
    <name type="scientific">Lobosporangium transversale</name>
    <dbReference type="NCBI Taxonomy" id="64571"/>
    <lineage>
        <taxon>Eukaryota</taxon>
        <taxon>Fungi</taxon>
        <taxon>Fungi incertae sedis</taxon>
        <taxon>Mucoromycota</taxon>
        <taxon>Mortierellomycotina</taxon>
        <taxon>Mortierellomycetes</taxon>
        <taxon>Mortierellales</taxon>
        <taxon>Mortierellaceae</taxon>
        <taxon>Lobosporangium</taxon>
    </lineage>
</organism>
<dbReference type="Proteomes" id="UP000193648">
    <property type="component" value="Unassembled WGS sequence"/>
</dbReference>
<dbReference type="RefSeq" id="XP_021878068.1">
    <property type="nucleotide sequence ID" value="XM_022021003.1"/>
</dbReference>